<dbReference type="InterPro" id="IPR003961">
    <property type="entry name" value="FN3_dom"/>
</dbReference>
<dbReference type="PROSITE" id="PS50853">
    <property type="entry name" value="FN3"/>
    <property type="match status" value="1"/>
</dbReference>
<keyword evidence="3" id="KW-0732">Signal</keyword>
<evidence type="ECO:0000256" key="3">
    <source>
        <dbReference type="ARBA" id="ARBA00022729"/>
    </source>
</evidence>
<reference evidence="7" key="1">
    <citation type="journal article" date="2019" name="Int. J. Syst. Evol. Microbiol.">
        <title>The Global Catalogue of Microorganisms (GCM) 10K type strain sequencing project: providing services to taxonomists for standard genome sequencing and annotation.</title>
        <authorList>
            <consortium name="The Broad Institute Genomics Platform"/>
            <consortium name="The Broad Institute Genome Sequencing Center for Infectious Disease"/>
            <person name="Wu L."/>
            <person name="Ma J."/>
        </authorList>
    </citation>
    <scope>NUCLEOTIDE SEQUENCE [LARGE SCALE GENOMIC DNA]</scope>
    <source>
        <strain evidence="7">CGMCC 1.12404</strain>
    </source>
</reference>
<feature type="region of interest" description="Disordered" evidence="4">
    <location>
        <begin position="34"/>
        <end position="75"/>
    </location>
</feature>
<feature type="domain" description="Fibronectin type-III" evidence="5">
    <location>
        <begin position="413"/>
        <end position="509"/>
    </location>
</feature>
<name>A0ABQ1GJM8_9BACL</name>
<evidence type="ECO:0000256" key="2">
    <source>
        <dbReference type="ARBA" id="ARBA00022525"/>
    </source>
</evidence>
<comment type="caution">
    <text evidence="6">The sequence shown here is derived from an EMBL/GenBank/DDBJ whole genome shotgun (WGS) entry which is preliminary data.</text>
</comment>
<evidence type="ECO:0000256" key="1">
    <source>
        <dbReference type="ARBA" id="ARBA00004613"/>
    </source>
</evidence>
<dbReference type="Pfam" id="PF24517">
    <property type="entry name" value="CBM96"/>
    <property type="match status" value="1"/>
</dbReference>
<sequence length="536" mass="60526">MNKKKQRGKALVWMVIITLLWAMMPWHLIGSVDSRKKSEATNHPVGEYKGIPEKNEELEGEHSRTRRNSDLTKRVEIQPEPILDQEKRSPVRKIADQRVTGEAEEKKYRSKAGMDTYVQEKYPDYNYHHSPELRTGYATEVGKTRSYIQFGSKLPDLDGGLLISAKFKAYKYYEYPNRAVDTTIRIHHADWNPTGIHWNKQPKIGGSYASKFFPKGAAEGWYDWNVTRLVKYWYDNPTSNHGLVMQASNEGINGSYRKFYSGDYSTGKYTPRLEVSYSPKPEPPTGTVVGNGPGSKTGYINLKWNRVPGAEGYKILIFNGKSYDIVDVGDVTRWSTKGKKLWPTASQIEAGEYKLRLDGSGGELADDPRPVYRNANEGGYNSSNYLIRVVAYNAYGETAPSDAYRPEIPDQTPPSKPGKPVLSRGANDRFTFTWQTSTPASEVKKYRVYMGTAPGQADLVNGTEVATNHYIYPKALDSRMTYYLYVVAVNGVGNTSPPSENGTGRGWPAWHWRPVWALLPTPFRLRRMKGAGLRVA</sequence>
<dbReference type="SUPFAM" id="SSF49265">
    <property type="entry name" value="Fibronectin type III"/>
    <property type="match status" value="1"/>
</dbReference>
<keyword evidence="2" id="KW-0964">Secreted</keyword>
<dbReference type="InterPro" id="IPR055372">
    <property type="entry name" value="CBM96"/>
</dbReference>
<organism evidence="6 7">
    <name type="scientific">Kroppenstedtia guangzhouensis</name>
    <dbReference type="NCBI Taxonomy" id="1274356"/>
    <lineage>
        <taxon>Bacteria</taxon>
        <taxon>Bacillati</taxon>
        <taxon>Bacillota</taxon>
        <taxon>Bacilli</taxon>
        <taxon>Bacillales</taxon>
        <taxon>Thermoactinomycetaceae</taxon>
        <taxon>Kroppenstedtia</taxon>
    </lineage>
</organism>
<evidence type="ECO:0000259" key="5">
    <source>
        <dbReference type="PROSITE" id="PS50853"/>
    </source>
</evidence>
<dbReference type="Gene3D" id="2.60.40.10">
    <property type="entry name" value="Immunoglobulins"/>
    <property type="match status" value="2"/>
</dbReference>
<accession>A0ABQ1GJM8</accession>
<evidence type="ECO:0000313" key="6">
    <source>
        <dbReference type="EMBL" id="GGA45255.1"/>
    </source>
</evidence>
<comment type="subcellular location">
    <subcellularLocation>
        <location evidence="1">Secreted</location>
    </subcellularLocation>
</comment>
<evidence type="ECO:0000256" key="4">
    <source>
        <dbReference type="SAM" id="MobiDB-lite"/>
    </source>
</evidence>
<protein>
    <recommendedName>
        <fullName evidence="5">Fibronectin type-III domain-containing protein</fullName>
    </recommendedName>
</protein>
<dbReference type="EMBL" id="BMEX01000005">
    <property type="protein sequence ID" value="GGA45255.1"/>
    <property type="molecule type" value="Genomic_DNA"/>
</dbReference>
<dbReference type="Proteomes" id="UP000617979">
    <property type="component" value="Unassembled WGS sequence"/>
</dbReference>
<gene>
    <name evidence="6" type="ORF">GCM10007416_17960</name>
</gene>
<feature type="region of interest" description="Disordered" evidence="4">
    <location>
        <begin position="401"/>
        <end position="422"/>
    </location>
</feature>
<dbReference type="InterPro" id="IPR036116">
    <property type="entry name" value="FN3_sf"/>
</dbReference>
<dbReference type="SMART" id="SM00060">
    <property type="entry name" value="FN3"/>
    <property type="match status" value="2"/>
</dbReference>
<evidence type="ECO:0000313" key="7">
    <source>
        <dbReference type="Proteomes" id="UP000617979"/>
    </source>
</evidence>
<feature type="compositionally biased region" description="Basic and acidic residues" evidence="4">
    <location>
        <begin position="50"/>
        <end position="75"/>
    </location>
</feature>
<proteinExistence type="predicted"/>
<dbReference type="Pfam" id="PF00041">
    <property type="entry name" value="fn3"/>
    <property type="match status" value="1"/>
</dbReference>
<keyword evidence="7" id="KW-1185">Reference proteome</keyword>
<dbReference type="NCBIfam" id="NF033679">
    <property type="entry name" value="DNRLRE_dom"/>
    <property type="match status" value="1"/>
</dbReference>
<dbReference type="InterPro" id="IPR013783">
    <property type="entry name" value="Ig-like_fold"/>
</dbReference>
<dbReference type="RefSeq" id="WP_188432106.1">
    <property type="nucleotide sequence ID" value="NZ_BMEX01000005.1"/>
</dbReference>
<dbReference type="Gene3D" id="2.60.120.970">
    <property type="match status" value="1"/>
</dbReference>
<dbReference type="CDD" id="cd00063">
    <property type="entry name" value="FN3"/>
    <property type="match status" value="1"/>
</dbReference>